<dbReference type="InterPro" id="IPR007324">
    <property type="entry name" value="Sugar-bd_dom_put"/>
</dbReference>
<evidence type="ECO:0000256" key="1">
    <source>
        <dbReference type="ARBA" id="ARBA00010466"/>
    </source>
</evidence>
<dbReference type="Gene3D" id="1.10.10.10">
    <property type="entry name" value="Winged helix-like DNA-binding domain superfamily/Winged helix DNA-binding domain"/>
    <property type="match status" value="1"/>
</dbReference>
<dbReference type="GO" id="GO:0030246">
    <property type="term" value="F:carbohydrate binding"/>
    <property type="evidence" value="ECO:0007669"/>
    <property type="project" value="InterPro"/>
</dbReference>
<dbReference type="SUPFAM" id="SSF88659">
    <property type="entry name" value="Sigma3 and sigma4 domains of RNA polymerase sigma factors"/>
    <property type="match status" value="1"/>
</dbReference>
<feature type="domain" description="HTH marR-type" evidence="6">
    <location>
        <begin position="23"/>
        <end position="63"/>
    </location>
</feature>
<name>A0A918DC24_9RHOB</name>
<dbReference type="Pfam" id="PF04198">
    <property type="entry name" value="Sugar-bind"/>
    <property type="match status" value="1"/>
</dbReference>
<keyword evidence="3 7" id="KW-0238">DNA-binding</keyword>
<evidence type="ECO:0000256" key="3">
    <source>
        <dbReference type="ARBA" id="ARBA00023125"/>
    </source>
</evidence>
<keyword evidence="4" id="KW-0804">Transcription</keyword>
<feature type="domain" description="Sugar-binding" evidence="5">
    <location>
        <begin position="67"/>
        <end position="321"/>
    </location>
</feature>
<proteinExistence type="inferred from homology"/>
<dbReference type="EMBL" id="BMLP01000001">
    <property type="protein sequence ID" value="GGO25733.1"/>
    <property type="molecule type" value="Genomic_DNA"/>
</dbReference>
<dbReference type="InterPro" id="IPR051054">
    <property type="entry name" value="SorC_transcr_regulators"/>
</dbReference>
<dbReference type="OrthoDB" id="7065657at2"/>
<organism evidence="7 8">
    <name type="scientific">Gemmobacter aquaticus</name>
    <dbReference type="NCBI Taxonomy" id="490185"/>
    <lineage>
        <taxon>Bacteria</taxon>
        <taxon>Pseudomonadati</taxon>
        <taxon>Pseudomonadota</taxon>
        <taxon>Alphaproteobacteria</taxon>
        <taxon>Rhodobacterales</taxon>
        <taxon>Paracoccaceae</taxon>
        <taxon>Gemmobacter</taxon>
    </lineage>
</organism>
<protein>
    <submittedName>
        <fullName evidence="7">DNA-binding transcriptional regulator</fullName>
    </submittedName>
</protein>
<evidence type="ECO:0000313" key="8">
    <source>
        <dbReference type="Proteomes" id="UP000598196"/>
    </source>
</evidence>
<dbReference type="InterPro" id="IPR036388">
    <property type="entry name" value="WH-like_DNA-bd_sf"/>
</dbReference>
<dbReference type="InterPro" id="IPR013324">
    <property type="entry name" value="RNA_pol_sigma_r3/r4-like"/>
</dbReference>
<reference evidence="7 8" key="1">
    <citation type="journal article" date="2014" name="Int. J. Syst. Evol. Microbiol.">
        <title>Complete genome sequence of Corynebacterium casei LMG S-19264T (=DSM 44701T), isolated from a smear-ripened cheese.</title>
        <authorList>
            <consortium name="US DOE Joint Genome Institute (JGI-PGF)"/>
            <person name="Walter F."/>
            <person name="Albersmeier A."/>
            <person name="Kalinowski J."/>
            <person name="Ruckert C."/>
        </authorList>
    </citation>
    <scope>NUCLEOTIDE SEQUENCE [LARGE SCALE GENOMIC DNA]</scope>
    <source>
        <strain evidence="7 8">CGMCC 1.7029</strain>
    </source>
</reference>
<evidence type="ECO:0000256" key="2">
    <source>
        <dbReference type="ARBA" id="ARBA00023015"/>
    </source>
</evidence>
<dbReference type="InterPro" id="IPR037171">
    <property type="entry name" value="NagB/RpiA_transferase-like"/>
</dbReference>
<evidence type="ECO:0000313" key="7">
    <source>
        <dbReference type="EMBL" id="GGO25733.1"/>
    </source>
</evidence>
<dbReference type="Proteomes" id="UP000598196">
    <property type="component" value="Unassembled WGS sequence"/>
</dbReference>
<accession>A0A918DC24</accession>
<dbReference type="SUPFAM" id="SSF100950">
    <property type="entry name" value="NagB/RpiA/CoA transferase-like"/>
    <property type="match status" value="1"/>
</dbReference>
<evidence type="ECO:0000256" key="4">
    <source>
        <dbReference type="ARBA" id="ARBA00023163"/>
    </source>
</evidence>
<keyword evidence="2" id="KW-0805">Transcription regulation</keyword>
<evidence type="ECO:0000259" key="6">
    <source>
        <dbReference type="Pfam" id="PF12802"/>
    </source>
</evidence>
<dbReference type="GO" id="GO:0003700">
    <property type="term" value="F:DNA-binding transcription factor activity"/>
    <property type="evidence" value="ECO:0007669"/>
    <property type="project" value="InterPro"/>
</dbReference>
<sequence length="323" mass="34370">MSRPPASKPDPEPTVQDEAARAGWLYYVGGMTQDQIAAEMGVSRQRAQRLVSRAMADGLIQVRLNHRIGACMDMERALRDRYGLTRCRVVPGLGEGVDPVLGIAAAAAGELERFLRMPDPLVIGLGTGRALRGLVEAIDPLEAPQHRLVSLIGNIAPDGSASFFDVVMRISDKIRAPHYPMLVPVVSTTTEERAAFHALAPVQRVLELARACDVIFVGVGQMSEDAPLLKDGFVTAGELHQMRAAGAAGEVAGWVFDSDGQYLDFGINTRTGGVRVEPGLDRPSIGIAAGATKVPAICGAMKSRILNGLVTDMPTAEALLSAR</sequence>
<dbReference type="PANTHER" id="PTHR34294:SF1">
    <property type="entry name" value="TRANSCRIPTIONAL REGULATOR LSRR"/>
    <property type="match status" value="1"/>
</dbReference>
<dbReference type="AlphaFoldDB" id="A0A918DC24"/>
<evidence type="ECO:0000259" key="5">
    <source>
        <dbReference type="Pfam" id="PF04198"/>
    </source>
</evidence>
<dbReference type="Pfam" id="PF12802">
    <property type="entry name" value="MarR_2"/>
    <property type="match status" value="1"/>
</dbReference>
<keyword evidence="8" id="KW-1185">Reference proteome</keyword>
<comment type="caution">
    <text evidence="7">The sequence shown here is derived from an EMBL/GenBank/DDBJ whole genome shotgun (WGS) entry which is preliminary data.</text>
</comment>
<dbReference type="Gene3D" id="3.40.50.1360">
    <property type="match status" value="1"/>
</dbReference>
<gene>
    <name evidence="7" type="primary">smoC</name>
    <name evidence="7" type="ORF">GCM10010991_05730</name>
</gene>
<dbReference type="PANTHER" id="PTHR34294">
    <property type="entry name" value="TRANSCRIPTIONAL REGULATOR-RELATED"/>
    <property type="match status" value="1"/>
</dbReference>
<dbReference type="InterPro" id="IPR000835">
    <property type="entry name" value="HTH_MarR-typ"/>
</dbReference>
<dbReference type="RefSeq" id="WP_146285644.1">
    <property type="nucleotide sequence ID" value="NZ_BMLP01000001.1"/>
</dbReference>
<dbReference type="GO" id="GO:0003677">
    <property type="term" value="F:DNA binding"/>
    <property type="evidence" value="ECO:0007669"/>
    <property type="project" value="UniProtKB-KW"/>
</dbReference>
<comment type="similarity">
    <text evidence="1">Belongs to the SorC transcriptional regulatory family.</text>
</comment>